<keyword evidence="3" id="KW-1185">Reference proteome</keyword>
<evidence type="ECO:0000313" key="3">
    <source>
        <dbReference type="Proteomes" id="UP000184255"/>
    </source>
</evidence>
<dbReference type="RefSeq" id="XP_041689959.1">
    <property type="nucleotide sequence ID" value="XM_041824483.1"/>
</dbReference>
<reference evidence="3" key="1">
    <citation type="journal article" date="2016" name="Genome Biol. Evol.">
        <title>Comparative 'omics' of the Fusarium fujikuroi species complex highlights differences in genetic potential and metabolite synthesis.</title>
        <authorList>
            <person name="Niehaus E.-M."/>
            <person name="Muensterkoetter M."/>
            <person name="Proctor R.H."/>
            <person name="Brown D.W."/>
            <person name="Sharon A."/>
            <person name="Idan Y."/>
            <person name="Oren-Young L."/>
            <person name="Sieber C.M."/>
            <person name="Novak O."/>
            <person name="Pencik A."/>
            <person name="Tarkowska D."/>
            <person name="Hromadova K."/>
            <person name="Freeman S."/>
            <person name="Maymon M."/>
            <person name="Elazar M."/>
            <person name="Youssef S.A."/>
            <person name="El-Shabrawy E.S.M."/>
            <person name="Shalaby A.B.A."/>
            <person name="Houterman P."/>
            <person name="Brock N.L."/>
            <person name="Burkhardt I."/>
            <person name="Tsavkelova E.A."/>
            <person name="Dickschat J.S."/>
            <person name="Galuszka P."/>
            <person name="Gueldener U."/>
            <person name="Tudzynski B."/>
        </authorList>
    </citation>
    <scope>NUCLEOTIDE SEQUENCE [LARGE SCALE GENOMIC DNA]</scope>
    <source>
        <strain evidence="3">MRC7560</strain>
    </source>
</reference>
<dbReference type="VEuPathDB" id="FungiDB:FMAN_16229"/>
<gene>
    <name evidence="2" type="ORF">FMAN_16229</name>
</gene>
<dbReference type="EMBL" id="FCQH01000018">
    <property type="protein sequence ID" value="CVL06617.1"/>
    <property type="molecule type" value="Genomic_DNA"/>
</dbReference>
<comment type="caution">
    <text evidence="2">The sequence shown here is derived from an EMBL/GenBank/DDBJ whole genome shotgun (WGS) entry which is preliminary data.</text>
</comment>
<name>A0A1L7UFW8_FUSMA</name>
<feature type="region of interest" description="Disordered" evidence="1">
    <location>
        <begin position="1"/>
        <end position="30"/>
    </location>
</feature>
<accession>A0A1L7UFW8</accession>
<organism evidence="2 3">
    <name type="scientific">Fusarium mangiferae</name>
    <name type="common">Mango malformation disease fungus</name>
    <dbReference type="NCBI Taxonomy" id="192010"/>
    <lineage>
        <taxon>Eukaryota</taxon>
        <taxon>Fungi</taxon>
        <taxon>Dikarya</taxon>
        <taxon>Ascomycota</taxon>
        <taxon>Pezizomycotina</taxon>
        <taxon>Sordariomycetes</taxon>
        <taxon>Hypocreomycetidae</taxon>
        <taxon>Hypocreales</taxon>
        <taxon>Nectriaceae</taxon>
        <taxon>Fusarium</taxon>
        <taxon>Fusarium fujikuroi species complex</taxon>
    </lineage>
</organism>
<proteinExistence type="predicted"/>
<dbReference type="AlphaFoldDB" id="A0A1L7UFW8"/>
<evidence type="ECO:0000313" key="2">
    <source>
        <dbReference type="EMBL" id="CVL06617.1"/>
    </source>
</evidence>
<sequence length="88" mass="9602">MPRNNSKRYFSETANHQPSRGRGFGLDRTASRGVTPKLLERNYSHQPIVDFRASEPYAELELFIISSPFGAAAAAASGRSDSEGIPSC</sequence>
<dbReference type="Proteomes" id="UP000184255">
    <property type="component" value="Unassembled WGS sequence"/>
</dbReference>
<evidence type="ECO:0000256" key="1">
    <source>
        <dbReference type="SAM" id="MobiDB-lite"/>
    </source>
</evidence>
<dbReference type="GeneID" id="65095020"/>
<protein>
    <submittedName>
        <fullName evidence="2">Uncharacterized protein</fullName>
    </submittedName>
</protein>